<sequence length="477" mass="51638">MKKEINLGSLLATVGFCAILWFIPPPKGVNEQAWHLLAIFLSTILGIIIKAASMGTMCMCAIATVALTQVLAPGDPAKSITLALKSFGDKVIWLIGISFFIARGFIKTGLGKRIALMFIKIFGKSPLGLAYGLGLADLTLAPAIPSNTARGGGIVYPIMKSMAISFGSTPDQPETHRKLGSFLTMNCYNINLIASSMFLTGTASNPMCQKFAADMGIKITWMSWMLAALVPGIVSFLVIPLVLYKIYPPELKSTGDAPKMAVAQLKEMGKISRNEWLMLLAFVILLVLWITGSLFGIDATTTAFIGLVLLLLTSVLTWEDVKAEKGAWDTIIWFSALVMMASSLNELGFISWFSEQIKSQIGSLSWMVAFPVIVGVYFFSHYLFASATAHVAAMYAALLGVGISVGIPPLLLAFMLGFTGSLYGTLTHYGHGPAPVFFGSGYVDIKTWWIKGLILGLVLMVIYMSVGFAWWKLLGIY</sequence>
<dbReference type="RefSeq" id="WP_338839166.1">
    <property type="nucleotide sequence ID" value="NZ_CP147988.1"/>
</dbReference>
<comment type="subcellular location">
    <subcellularLocation>
        <location evidence="1">Membrane</location>
        <topology evidence="1">Multi-pass membrane protein</topology>
    </subcellularLocation>
</comment>
<feature type="transmembrane region" description="Helical" evidence="6">
    <location>
        <begin position="448"/>
        <end position="471"/>
    </location>
</feature>
<feature type="transmembrane region" description="Helical" evidence="6">
    <location>
        <begin position="221"/>
        <end position="244"/>
    </location>
</feature>
<keyword evidence="8" id="KW-1185">Reference proteome</keyword>
<dbReference type="InterPro" id="IPR001898">
    <property type="entry name" value="SLC13A/DASS"/>
</dbReference>
<evidence type="ECO:0000256" key="1">
    <source>
        <dbReference type="ARBA" id="ARBA00004141"/>
    </source>
</evidence>
<protein>
    <submittedName>
        <fullName evidence="7">Anion permease</fullName>
    </submittedName>
</protein>
<feature type="transmembrane region" description="Helical" evidence="6">
    <location>
        <begin position="276"/>
        <end position="295"/>
    </location>
</feature>
<feature type="transmembrane region" description="Helical" evidence="6">
    <location>
        <begin position="7"/>
        <end position="26"/>
    </location>
</feature>
<evidence type="ECO:0000256" key="5">
    <source>
        <dbReference type="ARBA" id="ARBA00023136"/>
    </source>
</evidence>
<feature type="transmembrane region" description="Helical" evidence="6">
    <location>
        <begin position="330"/>
        <end position="352"/>
    </location>
</feature>
<evidence type="ECO:0000256" key="2">
    <source>
        <dbReference type="ARBA" id="ARBA00007349"/>
    </source>
</evidence>
<evidence type="ECO:0000256" key="6">
    <source>
        <dbReference type="SAM" id="Phobius"/>
    </source>
</evidence>
<dbReference type="EMBL" id="CP147988">
    <property type="protein sequence ID" value="WXK48386.1"/>
    <property type="molecule type" value="Genomic_DNA"/>
</dbReference>
<keyword evidence="5 6" id="KW-0472">Membrane</keyword>
<feature type="transmembrane region" description="Helical" evidence="6">
    <location>
        <begin position="32"/>
        <end position="49"/>
    </location>
</feature>
<feature type="transmembrane region" description="Helical" evidence="6">
    <location>
        <begin position="182"/>
        <end position="201"/>
    </location>
</feature>
<accession>A0ABZ2Q6B9</accession>
<feature type="transmembrane region" description="Helical" evidence="6">
    <location>
        <begin position="396"/>
        <end position="418"/>
    </location>
</feature>
<keyword evidence="3 6" id="KW-0812">Transmembrane</keyword>
<dbReference type="Pfam" id="PF00939">
    <property type="entry name" value="Na_sulph_symp"/>
    <property type="match status" value="1"/>
</dbReference>
<keyword evidence="4 6" id="KW-1133">Transmembrane helix</keyword>
<evidence type="ECO:0000313" key="8">
    <source>
        <dbReference type="Proteomes" id="UP001447857"/>
    </source>
</evidence>
<organism evidence="7 8">
    <name type="scientific">Flavobacterium ginsenosidimutans</name>
    <dbReference type="NCBI Taxonomy" id="687844"/>
    <lineage>
        <taxon>Bacteria</taxon>
        <taxon>Pseudomonadati</taxon>
        <taxon>Bacteroidota</taxon>
        <taxon>Flavobacteriia</taxon>
        <taxon>Flavobacteriales</taxon>
        <taxon>Flavobacteriaceae</taxon>
        <taxon>Flavobacterium</taxon>
    </lineage>
</organism>
<feature type="transmembrane region" description="Helical" evidence="6">
    <location>
        <begin position="301"/>
        <end position="318"/>
    </location>
</feature>
<gene>
    <name evidence="7" type="ORF">V6624_15260</name>
</gene>
<comment type="similarity">
    <text evidence="2">Belongs to the SLC13A/DASS transporter (TC 2.A.47) family. DIT1 subfamily.</text>
</comment>
<dbReference type="InterPro" id="IPR030676">
    <property type="entry name" value="CitT-rel"/>
</dbReference>
<dbReference type="PANTHER" id="PTHR42826">
    <property type="entry name" value="DICARBOXYLATE TRANSPORTER 2.1, CHLOROPLASTIC"/>
    <property type="match status" value="1"/>
</dbReference>
<dbReference type="Proteomes" id="UP001447857">
    <property type="component" value="Chromosome"/>
</dbReference>
<evidence type="ECO:0000313" key="7">
    <source>
        <dbReference type="EMBL" id="WXK48386.1"/>
    </source>
</evidence>
<evidence type="ECO:0000256" key="3">
    <source>
        <dbReference type="ARBA" id="ARBA00022692"/>
    </source>
</evidence>
<dbReference type="PIRSF" id="PIRSF002457">
    <property type="entry name" value="DASS"/>
    <property type="match status" value="1"/>
</dbReference>
<reference evidence="7 8" key="1">
    <citation type="submission" date="2024-02" db="EMBL/GenBank/DDBJ databases">
        <title>complete genome of Flavobacterium ginsenosidimutans Str. YTB16.</title>
        <authorList>
            <person name="Wang Q."/>
        </authorList>
    </citation>
    <scope>NUCLEOTIDE SEQUENCE [LARGE SCALE GENOMIC DNA]</scope>
    <source>
        <strain evidence="7 8">YTB16</strain>
    </source>
</reference>
<evidence type="ECO:0000256" key="4">
    <source>
        <dbReference type="ARBA" id="ARBA00022989"/>
    </source>
</evidence>
<name>A0ABZ2Q6B9_9FLAO</name>
<feature type="transmembrane region" description="Helical" evidence="6">
    <location>
        <begin position="364"/>
        <end position="384"/>
    </location>
</feature>
<proteinExistence type="inferred from homology"/>
<dbReference type="NCBIfam" id="TIGR00785">
    <property type="entry name" value="dass"/>
    <property type="match status" value="1"/>
</dbReference>